<evidence type="ECO:0000313" key="1">
    <source>
        <dbReference type="EMBL" id="MXO55670.1"/>
    </source>
</evidence>
<evidence type="ECO:0000313" key="2">
    <source>
        <dbReference type="Proteomes" id="UP000468943"/>
    </source>
</evidence>
<accession>A0A6I4SKL6</accession>
<organism evidence="1 2">
    <name type="scientific">Pontixanthobacter gangjinensis</name>
    <dbReference type="NCBI Taxonomy" id="1028742"/>
    <lineage>
        <taxon>Bacteria</taxon>
        <taxon>Pseudomonadati</taxon>
        <taxon>Pseudomonadota</taxon>
        <taxon>Alphaproteobacteria</taxon>
        <taxon>Sphingomonadales</taxon>
        <taxon>Erythrobacteraceae</taxon>
        <taxon>Pontixanthobacter</taxon>
    </lineage>
</organism>
<protein>
    <submittedName>
        <fullName evidence="1">DUF1993 family protein</fullName>
    </submittedName>
</protein>
<dbReference type="Gene3D" id="1.20.120.450">
    <property type="entry name" value="dinb family like domain"/>
    <property type="match status" value="1"/>
</dbReference>
<proteinExistence type="predicted"/>
<dbReference type="RefSeq" id="WP_160596966.1">
    <property type="nucleotide sequence ID" value="NZ_WTYS01000001.1"/>
</dbReference>
<dbReference type="PANTHER" id="PTHR36922">
    <property type="entry name" value="BLL2446 PROTEIN"/>
    <property type="match status" value="1"/>
</dbReference>
<dbReference type="OrthoDB" id="338237at2"/>
<dbReference type="Proteomes" id="UP000468943">
    <property type="component" value="Unassembled WGS sequence"/>
</dbReference>
<dbReference type="Pfam" id="PF09351">
    <property type="entry name" value="DUF1993"/>
    <property type="match status" value="1"/>
</dbReference>
<dbReference type="EMBL" id="WTYS01000001">
    <property type="protein sequence ID" value="MXO55670.1"/>
    <property type="molecule type" value="Genomic_DNA"/>
</dbReference>
<dbReference type="InterPro" id="IPR018531">
    <property type="entry name" value="DUF1993"/>
</dbReference>
<dbReference type="AlphaFoldDB" id="A0A6I4SKL6"/>
<keyword evidence="2" id="KW-1185">Reference proteome</keyword>
<dbReference type="SUPFAM" id="SSF109854">
    <property type="entry name" value="DinB/YfiT-like putative metalloenzymes"/>
    <property type="match status" value="1"/>
</dbReference>
<dbReference type="InterPro" id="IPR034660">
    <property type="entry name" value="DinB/YfiT-like"/>
</dbReference>
<sequence length="171" mass="19035">MTLYEQTIPVYRQGLAMLSGLLAKAELHEKCGTLLEASLTEDMHPLAVQIRFLSNQPGEAMERLTGQKFNSRDENAASFADARATLAQMDTHLAAITEGDLVSATDQLVVDLPNGMEFTMTAEQYVRDWSIPNFYFHLTTAYAILRKEGVEVGKADFLPHMMKYATKMPTG</sequence>
<dbReference type="PANTHER" id="PTHR36922:SF1">
    <property type="entry name" value="DUF1993 DOMAIN-CONTAINING PROTEIN"/>
    <property type="match status" value="1"/>
</dbReference>
<gene>
    <name evidence="1" type="ORF">GRI36_02120</name>
</gene>
<comment type="caution">
    <text evidence="1">The sequence shown here is derived from an EMBL/GenBank/DDBJ whole genome shotgun (WGS) entry which is preliminary data.</text>
</comment>
<name>A0A6I4SKL6_9SPHN</name>
<reference evidence="1 2" key="1">
    <citation type="submission" date="2019-12" db="EMBL/GenBank/DDBJ databases">
        <title>Genomic-based taxomic classification of the family Erythrobacteraceae.</title>
        <authorList>
            <person name="Xu L."/>
        </authorList>
    </citation>
    <scope>NUCLEOTIDE SEQUENCE [LARGE SCALE GENOMIC DNA]</scope>
    <source>
        <strain evidence="1 2">JCM 17802</strain>
    </source>
</reference>